<evidence type="ECO:0000256" key="3">
    <source>
        <dbReference type="ARBA" id="ARBA00022801"/>
    </source>
</evidence>
<comment type="function">
    <text evidence="5">Nucleoside triphosphate pyrophosphatase that hydrolyzes 7-methyl-GTP (m(7)GTP). May have a dual role in cell division arrest and in preventing the incorporation of modified nucleotides into cellular nucleic acids.</text>
</comment>
<evidence type="ECO:0000313" key="6">
    <source>
        <dbReference type="EMBL" id="RZO20515.1"/>
    </source>
</evidence>
<protein>
    <recommendedName>
        <fullName evidence="5">7-methyl-GTP pyrophosphatase</fullName>
        <shortName evidence="5">m(7)GTP pyrophosphatase</shortName>
        <ecNumber evidence="5">3.6.1.-</ecNumber>
    </recommendedName>
</protein>
<comment type="caution">
    <text evidence="6">The sequence shown here is derived from an EMBL/GenBank/DDBJ whole genome shotgun (WGS) entry which is preliminary data.</text>
</comment>
<dbReference type="PANTHER" id="PTHR43213:SF10">
    <property type="entry name" value="7-METHYL-GTP PYROPHOSPHATASE"/>
    <property type="match status" value="1"/>
</dbReference>
<reference evidence="6 7" key="1">
    <citation type="submission" date="2019-02" db="EMBL/GenBank/DDBJ databases">
        <title>Prokaryotic population dynamics and viral predation in marine succession experiment using metagenomics: the confinement effect.</title>
        <authorList>
            <person name="Haro-Moreno J.M."/>
            <person name="Rodriguez-Valera F."/>
            <person name="Lopez-Perez M."/>
        </authorList>
    </citation>
    <scope>NUCLEOTIDE SEQUENCE [LARGE SCALE GENOMIC DNA]</scope>
    <source>
        <strain evidence="6">MED-G170</strain>
    </source>
</reference>
<keyword evidence="4 5" id="KW-0546">Nucleotide metabolism</keyword>
<comment type="cofactor">
    <cofactor evidence="5">
        <name>a divalent metal cation</name>
        <dbReference type="ChEBI" id="CHEBI:60240"/>
    </cofactor>
</comment>
<evidence type="ECO:0000256" key="2">
    <source>
        <dbReference type="ARBA" id="ARBA00022490"/>
    </source>
</evidence>
<organism evidence="6 7">
    <name type="scientific">SAR92 clade bacterium</name>
    <dbReference type="NCBI Taxonomy" id="2315479"/>
    <lineage>
        <taxon>Bacteria</taxon>
        <taxon>Pseudomonadati</taxon>
        <taxon>Pseudomonadota</taxon>
        <taxon>Gammaproteobacteria</taxon>
        <taxon>Cellvibrionales</taxon>
        <taxon>Porticoccaceae</taxon>
        <taxon>SAR92 clade</taxon>
    </lineage>
</organism>
<comment type="subcellular location">
    <subcellularLocation>
        <location evidence="1 5">Cytoplasm</location>
    </subcellularLocation>
</comment>
<dbReference type="Gene3D" id="3.90.950.10">
    <property type="match status" value="1"/>
</dbReference>
<dbReference type="InterPro" id="IPR029001">
    <property type="entry name" value="ITPase-like_fam"/>
</dbReference>
<evidence type="ECO:0000256" key="5">
    <source>
        <dbReference type="HAMAP-Rule" id="MF_00528"/>
    </source>
</evidence>
<feature type="site" description="Important for substrate specificity" evidence="5">
    <location>
        <position position="157"/>
    </location>
</feature>
<dbReference type="AlphaFoldDB" id="A0A520MH22"/>
<dbReference type="CDD" id="cd00555">
    <property type="entry name" value="Maf"/>
    <property type="match status" value="1"/>
</dbReference>
<gene>
    <name evidence="6" type="primary">maf</name>
    <name evidence="6" type="ORF">EVB03_04455</name>
</gene>
<dbReference type="Proteomes" id="UP000315889">
    <property type="component" value="Unassembled WGS sequence"/>
</dbReference>
<feature type="site" description="Important for substrate specificity" evidence="5">
    <location>
        <position position="12"/>
    </location>
</feature>
<proteinExistence type="inferred from homology"/>
<dbReference type="HAMAP" id="MF_00528">
    <property type="entry name" value="Maf"/>
    <property type="match status" value="1"/>
</dbReference>
<evidence type="ECO:0000256" key="1">
    <source>
        <dbReference type="ARBA" id="ARBA00004496"/>
    </source>
</evidence>
<feature type="active site" description="Proton acceptor" evidence="5">
    <location>
        <position position="69"/>
    </location>
</feature>
<dbReference type="NCBIfam" id="TIGR00172">
    <property type="entry name" value="maf"/>
    <property type="match status" value="1"/>
</dbReference>
<dbReference type="GO" id="GO:0009117">
    <property type="term" value="P:nucleotide metabolic process"/>
    <property type="evidence" value="ECO:0007669"/>
    <property type="project" value="UniProtKB-KW"/>
</dbReference>
<dbReference type="GO" id="GO:0005737">
    <property type="term" value="C:cytoplasm"/>
    <property type="evidence" value="ECO:0007669"/>
    <property type="project" value="UniProtKB-SubCell"/>
</dbReference>
<evidence type="ECO:0000313" key="7">
    <source>
        <dbReference type="Proteomes" id="UP000315889"/>
    </source>
</evidence>
<comment type="caution">
    <text evidence="5">Lacks conserved residue(s) required for the propagation of feature annotation.</text>
</comment>
<comment type="similarity">
    <text evidence="5">Belongs to the Maf family. YceF subfamily.</text>
</comment>
<dbReference type="PIRSF" id="PIRSF006305">
    <property type="entry name" value="Maf"/>
    <property type="match status" value="1"/>
</dbReference>
<dbReference type="InterPro" id="IPR003697">
    <property type="entry name" value="Maf-like"/>
</dbReference>
<dbReference type="GO" id="GO:0047429">
    <property type="term" value="F:nucleoside triphosphate diphosphatase activity"/>
    <property type="evidence" value="ECO:0007669"/>
    <property type="project" value="InterPro"/>
</dbReference>
<accession>A0A520MH22</accession>
<name>A0A520MH22_9GAMM</name>
<dbReference type="PANTHER" id="PTHR43213">
    <property type="entry name" value="BIFUNCTIONAL DTTP/UTP PYROPHOSPHATASE/METHYLTRANSFERASE PROTEIN-RELATED"/>
    <property type="match status" value="1"/>
</dbReference>
<feature type="site" description="Important for substrate specificity" evidence="5">
    <location>
        <position position="70"/>
    </location>
</feature>
<dbReference type="Pfam" id="PF02545">
    <property type="entry name" value="Maf"/>
    <property type="match status" value="1"/>
</dbReference>
<keyword evidence="3 5" id="KW-0378">Hydrolase</keyword>
<sequence>MSQIILASTSKYRRSLVSRLNLKFACVAPGTDEYALPDEAPTGTAIRLAESKACSIAKRYPEAVVIGADQVADLEGKPINKPVSHDRAVAQLLLQSGKLVKFHSAIAIAQMDSSGELRWKSCINTTDVHFKDLNESQIQAYLAAEKPYDCAGSFKVEGLGISLFEAVKTTDPTSLVGLPLIDLCKLLRHFKIDVI</sequence>
<dbReference type="SUPFAM" id="SSF52972">
    <property type="entry name" value="ITPase-like"/>
    <property type="match status" value="1"/>
</dbReference>
<evidence type="ECO:0000256" key="4">
    <source>
        <dbReference type="ARBA" id="ARBA00023080"/>
    </source>
</evidence>
<dbReference type="EMBL" id="SHBP01000004">
    <property type="protein sequence ID" value="RZO20515.1"/>
    <property type="molecule type" value="Genomic_DNA"/>
</dbReference>
<dbReference type="EC" id="3.6.1.-" evidence="5"/>
<comment type="catalytic activity">
    <reaction evidence="5">
        <text>N(7)-methyl-GTP + H2O = N(7)-methyl-GMP + diphosphate + H(+)</text>
        <dbReference type="Rhea" id="RHEA:58744"/>
        <dbReference type="ChEBI" id="CHEBI:15377"/>
        <dbReference type="ChEBI" id="CHEBI:15378"/>
        <dbReference type="ChEBI" id="CHEBI:33019"/>
        <dbReference type="ChEBI" id="CHEBI:58285"/>
        <dbReference type="ChEBI" id="CHEBI:87133"/>
    </reaction>
</comment>
<keyword evidence="2 5" id="KW-0963">Cytoplasm</keyword>